<dbReference type="EMBL" id="BONG01000002">
    <property type="protein sequence ID" value="GIF87239.1"/>
    <property type="molecule type" value="Genomic_DNA"/>
</dbReference>
<comment type="caution">
    <text evidence="8">The sequence shown here is derived from an EMBL/GenBank/DDBJ whole genome shotgun (WGS) entry which is preliminary data.</text>
</comment>
<evidence type="ECO:0000256" key="2">
    <source>
        <dbReference type="ARBA" id="ARBA00022448"/>
    </source>
</evidence>
<sequence>MYGAYVLRVLTRSADFRRLFLAEVIVFGADWFVMVPLLVLLNRETGQGLWGGLALAVETGTVALLLPYAGTIADRFNRKHILIASNLSALVAVGGLFLVRGPGAGPIALVALGALAAAKAFYTPAANAAVPNLVDPADMGPAMAVNGTAWGTMTVVASSLGGLVTEWLSPYACFGLVAVSLVTSALLTSRIKRPTQDALPAVSRPAFAAIREAMGYLRRDPRLLALVTVKSAVGTGNGLLATFPLIAATFGVGARGLGLMFAVRGLGSVVGPFLFRAALARPHWLFPALALSMSTYGLVYLGVAGAAWFPLVLAGIFLAHAAGGGNWVMSNYAIAQEVPDELRGRVNATDTMIAMLAVTASQLVVGTFVDSVDWRVLVACCGVTTLSYAVGWFLVTRRIPVQVPAAALAD</sequence>
<feature type="transmembrane region" description="Helical" evidence="7">
    <location>
        <begin position="374"/>
        <end position="395"/>
    </location>
</feature>
<accession>A0A8J3JRK7</accession>
<feature type="transmembrane region" description="Helical" evidence="7">
    <location>
        <begin position="223"/>
        <end position="250"/>
    </location>
</feature>
<evidence type="ECO:0000256" key="5">
    <source>
        <dbReference type="ARBA" id="ARBA00022989"/>
    </source>
</evidence>
<feature type="transmembrane region" description="Helical" evidence="7">
    <location>
        <begin position="81"/>
        <end position="99"/>
    </location>
</feature>
<keyword evidence="3" id="KW-1003">Cell membrane</keyword>
<proteinExistence type="predicted"/>
<feature type="transmembrane region" description="Helical" evidence="7">
    <location>
        <begin position="47"/>
        <end position="69"/>
    </location>
</feature>
<dbReference type="CDD" id="cd06173">
    <property type="entry name" value="MFS_MefA_like"/>
    <property type="match status" value="1"/>
</dbReference>
<organism evidence="8 9">
    <name type="scientific">Catellatospora chokoriensis</name>
    <dbReference type="NCBI Taxonomy" id="310353"/>
    <lineage>
        <taxon>Bacteria</taxon>
        <taxon>Bacillati</taxon>
        <taxon>Actinomycetota</taxon>
        <taxon>Actinomycetes</taxon>
        <taxon>Micromonosporales</taxon>
        <taxon>Micromonosporaceae</taxon>
        <taxon>Catellatospora</taxon>
    </lineage>
</organism>
<dbReference type="GO" id="GO:0022857">
    <property type="term" value="F:transmembrane transporter activity"/>
    <property type="evidence" value="ECO:0007669"/>
    <property type="project" value="InterPro"/>
</dbReference>
<evidence type="ECO:0000256" key="7">
    <source>
        <dbReference type="SAM" id="Phobius"/>
    </source>
</evidence>
<dbReference type="PANTHER" id="PTHR43266">
    <property type="entry name" value="MACROLIDE-EFFLUX PROTEIN"/>
    <property type="match status" value="1"/>
</dbReference>
<dbReference type="GO" id="GO:0005886">
    <property type="term" value="C:plasma membrane"/>
    <property type="evidence" value="ECO:0007669"/>
    <property type="project" value="UniProtKB-SubCell"/>
</dbReference>
<keyword evidence="6 7" id="KW-0472">Membrane</keyword>
<keyword evidence="4 7" id="KW-0812">Transmembrane</keyword>
<dbReference type="InterPro" id="IPR011701">
    <property type="entry name" value="MFS"/>
</dbReference>
<evidence type="ECO:0000256" key="1">
    <source>
        <dbReference type="ARBA" id="ARBA00004651"/>
    </source>
</evidence>
<dbReference type="AlphaFoldDB" id="A0A8J3JRK7"/>
<reference evidence="8 9" key="1">
    <citation type="submission" date="2021-01" db="EMBL/GenBank/DDBJ databases">
        <title>Whole genome shotgun sequence of Catellatospora chokoriensis NBRC 107358.</title>
        <authorList>
            <person name="Komaki H."/>
            <person name="Tamura T."/>
        </authorList>
    </citation>
    <scope>NUCLEOTIDE SEQUENCE [LARGE SCALE GENOMIC DNA]</scope>
    <source>
        <strain evidence="8 9">NBRC 107358</strain>
    </source>
</reference>
<evidence type="ECO:0000256" key="3">
    <source>
        <dbReference type="ARBA" id="ARBA00022475"/>
    </source>
</evidence>
<gene>
    <name evidence="8" type="ORF">Cch02nite_06830</name>
</gene>
<name>A0A8J3JRK7_9ACTN</name>
<dbReference type="InterPro" id="IPR036259">
    <property type="entry name" value="MFS_trans_sf"/>
</dbReference>
<evidence type="ECO:0000256" key="6">
    <source>
        <dbReference type="ARBA" id="ARBA00023136"/>
    </source>
</evidence>
<dbReference type="SUPFAM" id="SSF103473">
    <property type="entry name" value="MFS general substrate transporter"/>
    <property type="match status" value="1"/>
</dbReference>
<dbReference type="Gene3D" id="1.20.1250.20">
    <property type="entry name" value="MFS general substrate transporter like domains"/>
    <property type="match status" value="1"/>
</dbReference>
<evidence type="ECO:0000313" key="8">
    <source>
        <dbReference type="EMBL" id="GIF87239.1"/>
    </source>
</evidence>
<feature type="transmembrane region" description="Helical" evidence="7">
    <location>
        <begin position="105"/>
        <end position="122"/>
    </location>
</feature>
<dbReference type="Proteomes" id="UP000619293">
    <property type="component" value="Unassembled WGS sequence"/>
</dbReference>
<keyword evidence="9" id="KW-1185">Reference proteome</keyword>
<dbReference type="Pfam" id="PF07690">
    <property type="entry name" value="MFS_1"/>
    <property type="match status" value="1"/>
</dbReference>
<keyword evidence="5 7" id="KW-1133">Transmembrane helix</keyword>
<comment type="subcellular location">
    <subcellularLocation>
        <location evidence="1">Cell membrane</location>
        <topology evidence="1">Multi-pass membrane protein</topology>
    </subcellularLocation>
</comment>
<feature type="transmembrane region" description="Helical" evidence="7">
    <location>
        <begin position="168"/>
        <end position="187"/>
    </location>
</feature>
<keyword evidence="2" id="KW-0813">Transport</keyword>
<dbReference type="PANTHER" id="PTHR43266:SF2">
    <property type="entry name" value="MAJOR FACILITATOR SUPERFAMILY (MFS) PROFILE DOMAIN-CONTAINING PROTEIN"/>
    <property type="match status" value="1"/>
</dbReference>
<evidence type="ECO:0000313" key="9">
    <source>
        <dbReference type="Proteomes" id="UP000619293"/>
    </source>
</evidence>
<protein>
    <submittedName>
        <fullName evidence="8">MFS transporter</fullName>
    </submittedName>
</protein>
<evidence type="ECO:0000256" key="4">
    <source>
        <dbReference type="ARBA" id="ARBA00022692"/>
    </source>
</evidence>
<feature type="transmembrane region" description="Helical" evidence="7">
    <location>
        <begin position="256"/>
        <end position="275"/>
    </location>
</feature>
<feature type="transmembrane region" description="Helical" evidence="7">
    <location>
        <begin position="20"/>
        <end position="41"/>
    </location>
</feature>
<feature type="transmembrane region" description="Helical" evidence="7">
    <location>
        <begin position="307"/>
        <end position="329"/>
    </location>
</feature>